<evidence type="ECO:0000313" key="1">
    <source>
        <dbReference type="EMBL" id="RZO26806.1"/>
    </source>
</evidence>
<proteinExistence type="predicted"/>
<organism evidence="1 2">
    <name type="scientific">SAR86 cluster bacterium</name>
    <dbReference type="NCBI Taxonomy" id="2030880"/>
    <lineage>
        <taxon>Bacteria</taxon>
        <taxon>Pseudomonadati</taxon>
        <taxon>Pseudomonadota</taxon>
        <taxon>Gammaproteobacteria</taxon>
        <taxon>SAR86 cluster</taxon>
    </lineage>
</organism>
<dbReference type="EMBL" id="SHBE01000002">
    <property type="protein sequence ID" value="RZO26806.1"/>
    <property type="molecule type" value="Genomic_DNA"/>
</dbReference>
<name>A0A520N057_9GAMM</name>
<dbReference type="AlphaFoldDB" id="A0A520N057"/>
<protein>
    <submittedName>
        <fullName evidence="1">Uncharacterized protein</fullName>
    </submittedName>
</protein>
<dbReference type="Proteomes" id="UP000315825">
    <property type="component" value="Unassembled WGS sequence"/>
</dbReference>
<accession>A0A520N057</accession>
<sequence length="300" mass="35839">MKIIRFTAIIYIFFLISLNCFGQESNKFIVVYEDFKKIKEIEELIKNSDVKVFEKYGVSLDQINFVENSNFQEFFIGYQVKSFDGVKYLELMYDRKKIEDFFIKNKISFSISKKNMKTFISILPQSLAAGESKIIENSLFQNQLESLKLITQLNQNINLEYEYLDLDQFREKSEFPLLSKELDYVLMSVQQISENKWIFKFPLSNRVFTTNSVKFYDYLLDEIISISTKSREILRNNFSLEIQSKDFEMVENFLNFLASRNEVLTFSLKNINSDYIKLEYETYLDELEAEIMLNEFVWQR</sequence>
<reference evidence="1 2" key="1">
    <citation type="submission" date="2019-02" db="EMBL/GenBank/DDBJ databases">
        <title>Prokaryotic population dynamics and viral predation in marine succession experiment using metagenomics: the confinement effect.</title>
        <authorList>
            <person name="Haro-Moreno J.M."/>
            <person name="Rodriguez-Valera F."/>
            <person name="Lopez-Perez M."/>
        </authorList>
    </citation>
    <scope>NUCLEOTIDE SEQUENCE [LARGE SCALE GENOMIC DNA]</scope>
    <source>
        <strain evidence="1">MED-G159</strain>
    </source>
</reference>
<evidence type="ECO:0000313" key="2">
    <source>
        <dbReference type="Proteomes" id="UP000315825"/>
    </source>
</evidence>
<gene>
    <name evidence="1" type="ORF">EVA92_01220</name>
</gene>
<comment type="caution">
    <text evidence="1">The sequence shown here is derived from an EMBL/GenBank/DDBJ whole genome shotgun (WGS) entry which is preliminary data.</text>
</comment>